<feature type="transmembrane region" description="Helical" evidence="1">
    <location>
        <begin position="397"/>
        <end position="414"/>
    </location>
</feature>
<keyword evidence="1" id="KW-1133">Transmembrane helix</keyword>
<evidence type="ECO:0000256" key="1">
    <source>
        <dbReference type="SAM" id="Phobius"/>
    </source>
</evidence>
<feature type="transmembrane region" description="Helical" evidence="1">
    <location>
        <begin position="373"/>
        <end position="391"/>
    </location>
</feature>
<evidence type="ECO:0008006" key="5">
    <source>
        <dbReference type="Google" id="ProtNLM"/>
    </source>
</evidence>
<evidence type="ECO:0000313" key="2">
    <source>
        <dbReference type="EMBL" id="HGL40713.1"/>
    </source>
</evidence>
<dbReference type="AlphaFoldDB" id="A0A7C4I0B3"/>
<feature type="transmembrane region" description="Helical" evidence="1">
    <location>
        <begin position="242"/>
        <end position="259"/>
    </location>
</feature>
<feature type="transmembrane region" description="Helical" evidence="1">
    <location>
        <begin position="341"/>
        <end position="366"/>
    </location>
</feature>
<name>A0A7C4I0B3_CALS0</name>
<feature type="transmembrane region" description="Helical" evidence="1">
    <location>
        <begin position="279"/>
        <end position="297"/>
    </location>
</feature>
<dbReference type="EMBL" id="DTAD01000016">
    <property type="protein sequence ID" value="HGN89770.1"/>
    <property type="molecule type" value="Genomic_DNA"/>
</dbReference>
<feature type="transmembrane region" description="Helical" evidence="1">
    <location>
        <begin position="205"/>
        <end position="222"/>
    </location>
</feature>
<organism evidence="3">
    <name type="scientific">Caldiarchaeum subterraneum</name>
    <dbReference type="NCBI Taxonomy" id="311458"/>
    <lineage>
        <taxon>Archaea</taxon>
        <taxon>Nitrososphaerota</taxon>
        <taxon>Candidatus Caldarchaeales</taxon>
        <taxon>Candidatus Caldarchaeaceae</taxon>
        <taxon>Candidatus Caldarchaeum</taxon>
    </lineage>
</organism>
<proteinExistence type="predicted"/>
<feature type="transmembrane region" description="Helical" evidence="1">
    <location>
        <begin position="114"/>
        <end position="132"/>
    </location>
</feature>
<dbReference type="EMBL" id="DRXG01000109">
    <property type="protein sequence ID" value="HHN52653.1"/>
    <property type="molecule type" value="Genomic_DNA"/>
</dbReference>
<comment type="caution">
    <text evidence="3">The sequence shown here is derived from an EMBL/GenBank/DDBJ whole genome shotgun (WGS) entry which is preliminary data.</text>
</comment>
<feature type="transmembrane region" description="Helical" evidence="1">
    <location>
        <begin position="487"/>
        <end position="508"/>
    </location>
</feature>
<protein>
    <recommendedName>
        <fullName evidence="5">Glycosyltransferase RgtA/B/C/D-like domain-containing protein</fullName>
    </recommendedName>
</protein>
<feature type="transmembrane region" description="Helical" evidence="1">
    <location>
        <begin position="182"/>
        <end position="198"/>
    </location>
</feature>
<feature type="transmembrane region" description="Helical" evidence="1">
    <location>
        <begin position="12"/>
        <end position="32"/>
    </location>
</feature>
<accession>A0A7C4I0B3</accession>
<reference evidence="3" key="1">
    <citation type="journal article" date="2020" name="mSystems">
        <title>Genome- and Community-Level Interaction Insights into Carbon Utilization and Element Cycling Functions of Hydrothermarchaeota in Hydrothermal Sediment.</title>
        <authorList>
            <person name="Zhou Z."/>
            <person name="Liu Y."/>
            <person name="Xu W."/>
            <person name="Pan J."/>
            <person name="Luo Z.H."/>
            <person name="Li M."/>
        </authorList>
    </citation>
    <scope>NUCLEOTIDE SEQUENCE [LARGE SCALE GENOMIC DNA]</scope>
    <source>
        <strain evidence="4">SpSt-1073</strain>
        <strain evidence="3">SpSt-613</strain>
        <strain evidence="2">SpSt-669</strain>
    </source>
</reference>
<feature type="transmembrane region" description="Helical" evidence="1">
    <location>
        <begin position="144"/>
        <end position="162"/>
    </location>
</feature>
<keyword evidence="1" id="KW-0812">Transmembrane</keyword>
<gene>
    <name evidence="4" type="ORF">ENM30_04995</name>
    <name evidence="3" type="ORF">ENT82_01385</name>
    <name evidence="2" type="ORF">ENU43_03505</name>
</gene>
<dbReference type="EMBL" id="DTCM01000043">
    <property type="protein sequence ID" value="HGL40713.1"/>
    <property type="molecule type" value="Genomic_DNA"/>
</dbReference>
<evidence type="ECO:0000313" key="3">
    <source>
        <dbReference type="EMBL" id="HGN89770.1"/>
    </source>
</evidence>
<sequence>MQIAERKITLKLVVASLAVFLLGVLVFLPPALVNEAPFWDDKAYINNALIASGRLNPRDARGPFAEERPPLFWWMLTGIYLLNTPVEYSRLLSPLLTAAATVVMFLLVSKLFNSLLAGLLSAIFTIALNYFVQTTSYILTDASGSMLAFLALLSFSLGLRYGPFLWVSGGLTAVSILARDQNLLLLPVMLLSMVWIARISKKMKLLYLALMGVVAAAAVWMRQEVFLQMLSDTLTPLVTDPVYVPLLIVFTIATLIAVYKIHQQKNLLSRRPSVEERAFDLLLGLAIMLFIMHPFFLDNVRLGEEFQIAGRGILSRPVAHSIMVRDDIARSGLTFLERVQFWVSAFPSLLTVPLLTAAVAGALLALKNRIEAAKPLILWFALTVAYIILFTHIEYRFLAPSVQPAAALAAYAIIQLRKKWLALIAAGAILVYVVFPTQLYGVVPEFREPVTVSGWRTMIEGGSGGWLTDYAAYLRDVQNPPQLKMPITHLLAAWTTLPLLLAAIYVGVRNPL</sequence>
<evidence type="ECO:0000313" key="4">
    <source>
        <dbReference type="EMBL" id="HHN52653.1"/>
    </source>
</evidence>
<feature type="transmembrane region" description="Helical" evidence="1">
    <location>
        <begin position="421"/>
        <end position="443"/>
    </location>
</feature>
<keyword evidence="1" id="KW-0472">Membrane</keyword>